<dbReference type="InterPro" id="IPR001965">
    <property type="entry name" value="Znf_PHD"/>
</dbReference>
<dbReference type="InterPro" id="IPR055197">
    <property type="entry name" value="PHDvar_NSD"/>
</dbReference>
<proteinExistence type="predicted"/>
<dbReference type="InterPro" id="IPR019786">
    <property type="entry name" value="Zinc_finger_PHD-type_CS"/>
</dbReference>
<dbReference type="CDD" id="cd15656">
    <property type="entry name" value="PHD4_NSD1"/>
    <property type="match status" value="1"/>
</dbReference>
<dbReference type="FunFam" id="2.30.30.140:FF:000059">
    <property type="entry name" value="Histone-lysine N-methyltransferase"/>
    <property type="match status" value="1"/>
</dbReference>
<dbReference type="Pfam" id="PF00856">
    <property type="entry name" value="SET"/>
    <property type="match status" value="1"/>
</dbReference>
<dbReference type="SUPFAM" id="SSF63748">
    <property type="entry name" value="Tudor/PWWP/MBT"/>
    <property type="match status" value="2"/>
</dbReference>
<keyword evidence="15" id="KW-0805">Transcription regulation</keyword>
<dbReference type="Pfam" id="PF23004">
    <property type="entry name" value="PHDvar_NSD"/>
    <property type="match status" value="1"/>
</dbReference>
<dbReference type="SMART" id="SM00317">
    <property type="entry name" value="SET"/>
    <property type="match status" value="1"/>
</dbReference>
<feature type="domain" description="AWS" evidence="29">
    <location>
        <begin position="1602"/>
        <end position="1652"/>
    </location>
</feature>
<evidence type="ECO:0000256" key="13">
    <source>
        <dbReference type="ARBA" id="ARBA00022833"/>
    </source>
</evidence>
<dbReference type="InterPro" id="IPR047432">
    <property type="entry name" value="PHD5_NSD1"/>
</dbReference>
<dbReference type="FunFam" id="2.170.270.10:FF:000002">
    <property type="entry name" value="Histone-lysine N-methyltransferase"/>
    <property type="match status" value="1"/>
</dbReference>
<dbReference type="CDD" id="cd15659">
    <property type="entry name" value="PHD5_NSD1"/>
    <property type="match status" value="1"/>
</dbReference>
<feature type="region of interest" description="Disordered" evidence="24">
    <location>
        <begin position="327"/>
        <end position="376"/>
    </location>
</feature>
<sequence length="2214" mass="245523">SPKIRAKKKPTPVKYEVGDLVWAKFNRRPWWPCTICHDPVLDCHSKMKVSNRRPYREYYVDALGEPSEKTWVAGKAIVLFQGRHQFEELPVLRRRGKQKEKGYKHKVPQRFMAKWEVSVGQAEDILLGGPEDQKCNQNSSELDSEKEVQSEYYANGPGAERDRQLNGCFKSLAFDSRHPASEKGKLHIKPHVKKSSDSRKRTRVKKSGARGEASRAEIKEKTPESIVRNMIVGDLPDKHASHELRRIANSLTASSSTRENHLLSSFGERRFEKTPLKTDYENRKSDALKNTLQGGDLFSSTSLEREKSSLGILCSSKLQIHYSASDASIEKKQTESDSSSSLSDGGNSDVDTMDQSSERASSVVEVSDSSDKVEKEFPMTSSGNIKFSMYLSQKSNRRARKKYRERKPLGGSVTSRLDAEFADGELEVGFSDAEMSLMALDCSSDVRNDNLSLANKHTTPQSVSKDSSWPAVADQAILKPKRMKLPRIRSIKCKHKEKVAGLEPSLAEEEGGVNRCSSDTKGFSGHQRDSLQRSGKADGQKLLNNMHEKTRDSAEIETAVVKHVLSELKELSYRSMNDDAGDSGTPKATVPLLFPSPSGHGRLPIEPNYKFSTLLMMLKDMHDSKTKEQQLMTGQNIVPFRNTSAADGSGSNSTSGLKSLSIVGPPYKIEKNGDCVQETVNPNSTLSNSSFSRSPPTKVTGIGTSKREPASTAVSGTNGTNCVPKRNCSKSKQSSKLGDKTVSNRKDLKPGGPSKLLSRLSRDSGERAFRVHGSVTSPLGNEAEDTERKESVDLTEHSTDEDSASLSDDNLDRIGRRPEAGRNIESCTSADNGESPDLDSEANSESSLGDESNDINHVAPKKRWQRFNQSSARSNKHISRSREQGNLESAFGLNSRGFSLKGNECLGRRHSPHSKVLEGDLTDQDYENHLDLVEKRLNVCGKPNNSVMDSETELGNFAPQSEFSAQVLKLLSFLLVHSERKRLRKPSKRLLEYAEEYDHLFAPKKKSKKGQEQSQKVNSVARSEFEGRLPAQCSPDRDTQRGPSPLVSTPSSTKESPPILEAECSFSRELGSHPTDQRLEGPSDFSELVLSSLDVSDVPASRDAEERFLKSGNLESKRQRKPTKKLLESNDLDTAFMPKKDEWTPPKKGAGPSESDSSELYSPAHFPDLGEASEKLLEKQRKRKRQRHPSTAMHSKKERNEEGLGETPHSEGETSVHGTATSPKEGNEEGSENDHGVPSSKKIQGERGGGAALKENVCQICEKPGELLLCEAQCCGAFHLQCLGLSEMPKGKFICNECSTGVHTCFVCKSCGEDAKRCLLPLCGKYYHEACIQKYPPTVMQNKGFRCSLHICMTCHAANPANISASKGRLMRCVRCPVAYHSNDFCLAAGSVVLASNSIICPNHFTARRGCRNHEHVNVSWCFVCSEGGSLLCCESCPAAFHRECLNIEMPEGSWYCNDCKAGKKPHYKEVVWVKVGRYRWWPAEICHPRTIPVNIQKMKHDIGEFPVLFFGSKDYLWTHQARVFPYMEGDVSSKDKMGKGVDGIYKKALQEAAVRFEELKAQKELRQLQEDKKNDKKPPPYKHIKVNRPVGKVQIFTADLSEIPRCNCKPTDENPCGLDSECINRMLLYECHPMVCPAGERCQNQCFSKRQYPEVQIFRTLARGWGLQAKTDIRKGEFVNEYVGELIDEEECRARIRYAQEHDITNFYMLTLDKDRIIDAGPKGNYARFMNHCCQPNCETQKWCVNGDTRVGLFAIVNIKAGTELTFNYNLECLGNGKTVCKCGAPNCSGFLGVRPKSQPTITEEKSKKLKRRPQMKRRSQAEVMKEREDECFSCGDGGQLVSCKKSGCPKVYHADCLNLTKRPAGKWECPWHQCDMCGKEAASFCEMCPRSFCKQHREGMLFISKLDGRLCCTEHDPCGPNPLEPGEIREYVPPIEALANGEDTQPPEQPPADTDLSVQPLDSLPQSVALRLQSPEKPPATLALRLPPSEKPPTTLALKLQPSNKPPTTLALKLPPPDKPPATLALRLPPSNKPPTTLSLRLKPSNKPPTTLSLRLQPSDKPPTTLLLAMTGTLQSQLVDESPVDDEAEPLDKASAQSPQLRSVENAPGSMASQVPASEIAPAPWPQASEKLAAAVAPRPQALDKPPAPRLLLSEKALRPVDQNAQLKERGAPSVELKPTLQPGWEVASAPAEQTPWTSERLRAFEQTPRPA</sequence>
<dbReference type="PROSITE" id="PS01359">
    <property type="entry name" value="ZF_PHD_1"/>
    <property type="match status" value="1"/>
</dbReference>
<evidence type="ECO:0000256" key="5">
    <source>
        <dbReference type="ARBA" id="ARBA00022491"/>
    </source>
</evidence>
<evidence type="ECO:0000256" key="19">
    <source>
        <dbReference type="ARBA" id="ARBA00050654"/>
    </source>
</evidence>
<dbReference type="Pfam" id="PF00628">
    <property type="entry name" value="PHD"/>
    <property type="match status" value="1"/>
</dbReference>
<comment type="caution">
    <text evidence="30">The sequence shown here is derived from an EMBL/GenBank/DDBJ whole genome shotgun (WGS) entry which is preliminary data.</text>
</comment>
<feature type="domain" description="SET" evidence="26">
    <location>
        <begin position="1654"/>
        <end position="1771"/>
    </location>
</feature>
<feature type="compositionally biased region" description="Basic and acidic residues" evidence="24">
    <location>
        <begin position="1100"/>
        <end position="1109"/>
    </location>
</feature>
<reference evidence="30 31" key="1">
    <citation type="submission" date="2019-09" db="EMBL/GenBank/DDBJ databases">
        <title>Bird 10,000 Genomes (B10K) Project - Family phase.</title>
        <authorList>
            <person name="Zhang G."/>
        </authorList>
    </citation>
    <scope>NUCLEOTIDE SEQUENCE [LARGE SCALE GENOMIC DNA]</scope>
    <source>
        <strain evidence="30">B10K-DU-011-47</strain>
        <tissue evidence="30">Mixed tissue sample</tissue>
    </source>
</reference>
<dbReference type="InterPro" id="IPR047433">
    <property type="entry name" value="SET_NSD1"/>
</dbReference>
<comment type="catalytic activity">
    <reaction evidence="19">
        <text>L-lysyl(36)-[histone H3] + 2 S-adenosyl-L-methionine = N(6),N(6)-dimethyl-L-lysyl(36)-[histone H3] + 2 S-adenosyl-L-homocysteine + 2 H(+)</text>
        <dbReference type="Rhea" id="RHEA:60308"/>
        <dbReference type="Rhea" id="RHEA-COMP:9785"/>
        <dbReference type="Rhea" id="RHEA-COMP:9787"/>
        <dbReference type="ChEBI" id="CHEBI:15378"/>
        <dbReference type="ChEBI" id="CHEBI:29969"/>
        <dbReference type="ChEBI" id="CHEBI:57856"/>
        <dbReference type="ChEBI" id="CHEBI:59789"/>
        <dbReference type="ChEBI" id="CHEBI:61976"/>
        <dbReference type="EC" id="2.1.1.357"/>
    </reaction>
</comment>
<feature type="compositionally biased region" description="Basic and acidic residues" evidence="24">
    <location>
        <begin position="737"/>
        <end position="749"/>
    </location>
</feature>
<keyword evidence="8" id="KW-0808">Transferase</keyword>
<dbReference type="FunFam" id="3.30.40.10:FF:000025">
    <property type="entry name" value="Histone-lysine N-methyltransferase"/>
    <property type="match status" value="1"/>
</dbReference>
<evidence type="ECO:0000256" key="11">
    <source>
        <dbReference type="ARBA" id="ARBA00022737"/>
    </source>
</evidence>
<feature type="compositionally biased region" description="Low complexity" evidence="24">
    <location>
        <begin position="336"/>
        <end position="350"/>
    </location>
</feature>
<dbReference type="SUPFAM" id="SSF82199">
    <property type="entry name" value="SET domain"/>
    <property type="match status" value="1"/>
</dbReference>
<feature type="compositionally biased region" description="Basic and acidic residues" evidence="24">
    <location>
        <begin position="760"/>
        <end position="769"/>
    </location>
</feature>
<dbReference type="PANTHER" id="PTHR22884">
    <property type="entry name" value="SET DOMAIN PROTEINS"/>
    <property type="match status" value="1"/>
</dbReference>
<evidence type="ECO:0000256" key="3">
    <source>
        <dbReference type="ARBA" id="ARBA00018028"/>
    </source>
</evidence>
<dbReference type="Gene3D" id="2.170.270.10">
    <property type="entry name" value="SET domain"/>
    <property type="match status" value="1"/>
</dbReference>
<keyword evidence="16" id="KW-0010">Activator</keyword>
<dbReference type="InterPro" id="IPR003616">
    <property type="entry name" value="Post-SET_dom"/>
</dbReference>
<keyword evidence="17" id="KW-0804">Transcription</keyword>
<evidence type="ECO:0000256" key="16">
    <source>
        <dbReference type="ARBA" id="ARBA00023159"/>
    </source>
</evidence>
<keyword evidence="12 23" id="KW-0863">Zinc-finger</keyword>
<feature type="region of interest" description="Disordered" evidence="24">
    <location>
        <begin position="678"/>
        <end position="886"/>
    </location>
</feature>
<evidence type="ECO:0000256" key="4">
    <source>
        <dbReference type="ARBA" id="ARBA00022454"/>
    </source>
</evidence>
<dbReference type="Pfam" id="PF17982">
    <property type="entry name" value="C5HCH"/>
    <property type="match status" value="1"/>
</dbReference>
<dbReference type="PROSITE" id="PS50812">
    <property type="entry name" value="PWWP"/>
    <property type="match status" value="2"/>
</dbReference>
<dbReference type="InterPro" id="IPR041306">
    <property type="entry name" value="C5HCH"/>
</dbReference>
<dbReference type="CDD" id="cd15653">
    <property type="entry name" value="PHD3_NSD1"/>
    <property type="match status" value="1"/>
</dbReference>
<feature type="region of interest" description="Disordered" evidence="24">
    <location>
        <begin position="2164"/>
        <end position="2214"/>
    </location>
</feature>
<dbReference type="InterPro" id="IPR019787">
    <property type="entry name" value="Znf_PHD-finger"/>
</dbReference>
<keyword evidence="18" id="KW-0539">Nucleus</keyword>
<protein>
    <recommendedName>
        <fullName evidence="3">Histone-lysine N-methyltransferase, H3 lysine-36 specific</fullName>
        <ecNumber evidence="20">2.1.1.357</ecNumber>
    </recommendedName>
    <alternativeName>
        <fullName evidence="21">H3-K36-HMTase</fullName>
    </alternativeName>
    <alternativeName>
        <fullName evidence="22">Nuclear receptor-binding SET domain-containing protein 1</fullName>
    </alternativeName>
</protein>
<dbReference type="InterPro" id="IPR013083">
    <property type="entry name" value="Znf_RING/FYVE/PHD"/>
</dbReference>
<feature type="compositionally biased region" description="Basic and acidic residues" evidence="24">
    <location>
        <begin position="526"/>
        <end position="538"/>
    </location>
</feature>
<dbReference type="PROSITE" id="PS50016">
    <property type="entry name" value="ZF_PHD_2"/>
    <property type="match status" value="2"/>
</dbReference>
<dbReference type="GO" id="GO:0140954">
    <property type="term" value="F:histone H3K36 dimethyltransferase activity"/>
    <property type="evidence" value="ECO:0007669"/>
    <property type="project" value="UniProtKB-EC"/>
</dbReference>
<dbReference type="GO" id="GO:0005694">
    <property type="term" value="C:chromosome"/>
    <property type="evidence" value="ECO:0007669"/>
    <property type="project" value="UniProtKB-SubCell"/>
</dbReference>
<evidence type="ECO:0000256" key="7">
    <source>
        <dbReference type="ARBA" id="ARBA00022603"/>
    </source>
</evidence>
<dbReference type="SMART" id="SM00570">
    <property type="entry name" value="AWS"/>
    <property type="match status" value="1"/>
</dbReference>
<dbReference type="InterPro" id="IPR055198">
    <property type="entry name" value="NSD_PHD"/>
</dbReference>
<dbReference type="Pfam" id="PF22908">
    <property type="entry name" value="PHD_NSD"/>
    <property type="match status" value="1"/>
</dbReference>
<feature type="compositionally biased region" description="Low complexity" evidence="24">
    <location>
        <begin position="1083"/>
        <end position="1098"/>
    </location>
</feature>
<dbReference type="CDD" id="cd15648">
    <property type="entry name" value="PHD1_NSD1_2"/>
    <property type="match status" value="1"/>
</dbReference>
<dbReference type="InterPro" id="IPR011011">
    <property type="entry name" value="Znf_FYVE_PHD"/>
</dbReference>
<dbReference type="GO" id="GO:0016922">
    <property type="term" value="F:nuclear receptor binding"/>
    <property type="evidence" value="ECO:0007669"/>
    <property type="project" value="UniProtKB-ARBA"/>
</dbReference>
<dbReference type="InterPro" id="IPR047423">
    <property type="entry name" value="PWWP_NSD1_rpt2"/>
</dbReference>
<dbReference type="Gene3D" id="3.30.40.10">
    <property type="entry name" value="Zinc/RING finger domain, C3HC4 (zinc finger)"/>
    <property type="match status" value="4"/>
</dbReference>
<feature type="region of interest" description="Disordered" evidence="24">
    <location>
        <begin position="1941"/>
        <end position="1961"/>
    </location>
</feature>
<evidence type="ECO:0000256" key="22">
    <source>
        <dbReference type="ARBA" id="ARBA00081785"/>
    </source>
</evidence>
<dbReference type="InterPro" id="IPR047429">
    <property type="entry name" value="PHD3_NSD1"/>
</dbReference>
<dbReference type="SUPFAM" id="SSF57903">
    <property type="entry name" value="FYVE/PHD zinc finger"/>
    <property type="match status" value="3"/>
</dbReference>
<dbReference type="CDD" id="cd19210">
    <property type="entry name" value="SET_NSD1"/>
    <property type="match status" value="1"/>
</dbReference>
<feature type="domain" description="Post-SET" evidence="28">
    <location>
        <begin position="1778"/>
        <end position="1794"/>
    </location>
</feature>
<keyword evidence="4" id="KW-0158">Chromosome</keyword>
<evidence type="ECO:0000256" key="17">
    <source>
        <dbReference type="ARBA" id="ARBA00023163"/>
    </source>
</evidence>
<gene>
    <name evidence="30" type="primary">Nsd1</name>
    <name evidence="30" type="ORF">ZAPATR_R09976</name>
</gene>
<keyword evidence="7" id="KW-0489">Methyltransferase</keyword>
<feature type="region of interest" description="Disordered" evidence="24">
    <location>
        <begin position="2079"/>
        <end position="2119"/>
    </location>
</feature>
<dbReference type="CDD" id="cd20161">
    <property type="entry name" value="PWWP_NSD1_rpt1"/>
    <property type="match status" value="1"/>
</dbReference>
<feature type="non-terminal residue" evidence="30">
    <location>
        <position position="1"/>
    </location>
</feature>
<dbReference type="PROSITE" id="PS51215">
    <property type="entry name" value="AWS"/>
    <property type="match status" value="1"/>
</dbReference>
<evidence type="ECO:0000256" key="24">
    <source>
        <dbReference type="SAM" id="MobiDB-lite"/>
    </source>
</evidence>
<keyword evidence="6" id="KW-0597">Phosphoprotein</keyword>
<evidence type="ECO:0000256" key="15">
    <source>
        <dbReference type="ARBA" id="ARBA00023015"/>
    </source>
</evidence>
<feature type="compositionally biased region" description="Basic and acidic residues" evidence="24">
    <location>
        <begin position="810"/>
        <end position="822"/>
    </location>
</feature>
<organism evidence="30 31">
    <name type="scientific">Zapornia atra</name>
    <name type="common">Henderson crake</name>
    <dbReference type="NCBI Taxonomy" id="2585822"/>
    <lineage>
        <taxon>Eukaryota</taxon>
        <taxon>Metazoa</taxon>
        <taxon>Chordata</taxon>
        <taxon>Craniata</taxon>
        <taxon>Vertebrata</taxon>
        <taxon>Euteleostomi</taxon>
        <taxon>Archelosauria</taxon>
        <taxon>Archosauria</taxon>
        <taxon>Dinosauria</taxon>
        <taxon>Saurischia</taxon>
        <taxon>Theropoda</taxon>
        <taxon>Coelurosauria</taxon>
        <taxon>Aves</taxon>
        <taxon>Neognathae</taxon>
        <taxon>Neoaves</taxon>
        <taxon>Gruiformes</taxon>
        <taxon>Rallidae</taxon>
        <taxon>Zapornia</taxon>
    </lineage>
</organism>
<feature type="compositionally biased region" description="Low complexity" evidence="24">
    <location>
        <begin position="358"/>
        <end position="367"/>
    </location>
</feature>
<feature type="region of interest" description="Disordered" evidence="24">
    <location>
        <begin position="504"/>
        <end position="538"/>
    </location>
</feature>
<dbReference type="CDD" id="cd20164">
    <property type="entry name" value="PWWP_NSD1_rpt2"/>
    <property type="match status" value="1"/>
</dbReference>
<keyword evidence="14" id="KW-0156">Chromatin regulator</keyword>
<dbReference type="InterPro" id="IPR000313">
    <property type="entry name" value="PWWP_dom"/>
</dbReference>
<keyword evidence="10" id="KW-0479">Metal-binding</keyword>
<keyword evidence="11" id="KW-0677">Repeat</keyword>
<evidence type="ECO:0000256" key="20">
    <source>
        <dbReference type="ARBA" id="ARBA00066810"/>
    </source>
</evidence>
<dbReference type="PROSITE" id="PS50868">
    <property type="entry name" value="POST_SET"/>
    <property type="match status" value="1"/>
</dbReference>
<dbReference type="FunFam" id="3.30.40.10:FF:000201">
    <property type="entry name" value="Histone-lysine N-methyltransferase"/>
    <property type="match status" value="1"/>
</dbReference>
<evidence type="ECO:0000256" key="14">
    <source>
        <dbReference type="ARBA" id="ARBA00022853"/>
    </source>
</evidence>
<evidence type="ECO:0000259" key="28">
    <source>
        <dbReference type="PROSITE" id="PS50868"/>
    </source>
</evidence>
<dbReference type="GO" id="GO:0032259">
    <property type="term" value="P:methylation"/>
    <property type="evidence" value="ECO:0007669"/>
    <property type="project" value="UniProtKB-KW"/>
</dbReference>
<dbReference type="FunFam" id="3.30.40.10:FF:000093">
    <property type="entry name" value="Histone-lysine N-methyltransferase"/>
    <property type="match status" value="1"/>
</dbReference>
<dbReference type="InterPro" id="IPR006560">
    <property type="entry name" value="AWS_dom"/>
</dbReference>
<feature type="region of interest" description="Disordered" evidence="24">
    <location>
        <begin position="1803"/>
        <end position="1822"/>
    </location>
</feature>
<feature type="region of interest" description="Disordered" evidence="24">
    <location>
        <begin position="179"/>
        <end position="220"/>
    </location>
</feature>
<keyword evidence="13" id="KW-0862">Zinc</keyword>
<keyword evidence="5" id="KW-0678">Repressor</keyword>
<feature type="compositionally biased region" description="Basic and acidic residues" evidence="24">
    <location>
        <begin position="1198"/>
        <end position="1214"/>
    </location>
</feature>
<evidence type="ECO:0000256" key="1">
    <source>
        <dbReference type="ARBA" id="ARBA00004123"/>
    </source>
</evidence>
<feature type="compositionally biased region" description="Polar residues" evidence="24">
    <location>
        <begin position="712"/>
        <end position="721"/>
    </location>
</feature>
<dbReference type="InterPro" id="IPR046341">
    <property type="entry name" value="SET_dom_sf"/>
</dbReference>
<evidence type="ECO:0000256" key="2">
    <source>
        <dbReference type="ARBA" id="ARBA00004286"/>
    </source>
</evidence>
<feature type="compositionally biased region" description="Polar residues" evidence="24">
    <location>
        <begin position="1046"/>
        <end position="1055"/>
    </location>
</feature>
<feature type="domain" description="PHD-type" evidence="25">
    <location>
        <begin position="1255"/>
        <end position="1301"/>
    </location>
</feature>
<dbReference type="Pfam" id="PF17907">
    <property type="entry name" value="AWS"/>
    <property type="match status" value="1"/>
</dbReference>
<dbReference type="Gene3D" id="2.30.30.140">
    <property type="match status" value="2"/>
</dbReference>
<keyword evidence="31" id="KW-1185">Reference proteome</keyword>
<evidence type="ECO:0000259" key="26">
    <source>
        <dbReference type="PROSITE" id="PS50280"/>
    </source>
</evidence>
<dbReference type="InterPro" id="IPR047430">
    <property type="entry name" value="PHD4_NSD1"/>
</dbReference>
<dbReference type="InterPro" id="IPR059153">
    <property type="entry name" value="NSD_PHD-1st"/>
</dbReference>
<evidence type="ECO:0000256" key="21">
    <source>
        <dbReference type="ARBA" id="ARBA00080495"/>
    </source>
</evidence>
<feature type="domain" description="PWWP" evidence="27">
    <location>
        <begin position="1468"/>
        <end position="1530"/>
    </location>
</feature>
<dbReference type="InterPro" id="IPR050777">
    <property type="entry name" value="SET2_Histone-Lys_MeTrsfase"/>
</dbReference>
<dbReference type="Pfam" id="PF00855">
    <property type="entry name" value="PWWP"/>
    <property type="match status" value="2"/>
</dbReference>
<evidence type="ECO:0000256" key="12">
    <source>
        <dbReference type="ARBA" id="ARBA00022771"/>
    </source>
</evidence>
<dbReference type="InterPro" id="IPR001214">
    <property type="entry name" value="SET_dom"/>
</dbReference>
<feature type="region of interest" description="Disordered" evidence="24">
    <location>
        <begin position="1979"/>
        <end position="2066"/>
    </location>
</feature>
<dbReference type="EMBL" id="VZTU01034666">
    <property type="protein sequence ID" value="NXT85967.1"/>
    <property type="molecule type" value="Genomic_DNA"/>
</dbReference>
<dbReference type="FunFam" id="2.30.30.140:FF:000004">
    <property type="entry name" value="Histone-lysine N-methyltransferase"/>
    <property type="match status" value="1"/>
</dbReference>
<comment type="subcellular location">
    <subcellularLocation>
        <location evidence="2">Chromosome</location>
    </subcellularLocation>
    <subcellularLocation>
        <location evidence="1">Nucleus</location>
    </subcellularLocation>
</comment>
<dbReference type="GO" id="GO:0005654">
    <property type="term" value="C:nucleoplasm"/>
    <property type="evidence" value="ECO:0007669"/>
    <property type="project" value="UniProtKB-ARBA"/>
</dbReference>
<dbReference type="InterPro" id="IPR047426">
    <property type="entry name" value="PHD1_NSD1_2"/>
</dbReference>
<dbReference type="FunFam" id="3.30.40.10:FF:000153">
    <property type="entry name" value="Histone-lysine N-methyltransferase NSD2"/>
    <property type="match status" value="1"/>
</dbReference>
<evidence type="ECO:0000256" key="8">
    <source>
        <dbReference type="ARBA" id="ARBA00022679"/>
    </source>
</evidence>
<evidence type="ECO:0000256" key="18">
    <source>
        <dbReference type="ARBA" id="ARBA00023242"/>
    </source>
</evidence>
<name>A0A7L3G0Z9_9GRUI</name>
<feature type="non-terminal residue" evidence="30">
    <location>
        <position position="2214"/>
    </location>
</feature>
<dbReference type="Proteomes" id="UP000557426">
    <property type="component" value="Unassembled WGS sequence"/>
</dbReference>
<feature type="region of interest" description="Disordered" evidence="24">
    <location>
        <begin position="128"/>
        <end position="148"/>
    </location>
</feature>
<evidence type="ECO:0000313" key="31">
    <source>
        <dbReference type="Proteomes" id="UP000557426"/>
    </source>
</evidence>
<dbReference type="PROSITE" id="PS50280">
    <property type="entry name" value="SET"/>
    <property type="match status" value="1"/>
</dbReference>
<evidence type="ECO:0000256" key="23">
    <source>
        <dbReference type="PROSITE-ProRule" id="PRU00146"/>
    </source>
</evidence>
<keyword evidence="9" id="KW-0949">S-adenosyl-L-methionine</keyword>
<feature type="compositionally biased region" description="Basic residues" evidence="24">
    <location>
        <begin position="1809"/>
        <end position="1820"/>
    </location>
</feature>
<evidence type="ECO:0000259" key="27">
    <source>
        <dbReference type="PROSITE" id="PS50812"/>
    </source>
</evidence>
<feature type="region of interest" description="Disordered" evidence="24">
    <location>
        <begin position="1003"/>
        <end position="1248"/>
    </location>
</feature>
<evidence type="ECO:0000256" key="9">
    <source>
        <dbReference type="ARBA" id="ARBA00022691"/>
    </source>
</evidence>
<feature type="compositionally biased region" description="Basic and acidic residues" evidence="24">
    <location>
        <begin position="786"/>
        <end position="800"/>
    </location>
</feature>
<dbReference type="SMART" id="SM00293">
    <property type="entry name" value="PWWP"/>
    <property type="match status" value="2"/>
</dbReference>
<evidence type="ECO:0000256" key="6">
    <source>
        <dbReference type="ARBA" id="ARBA00022553"/>
    </source>
</evidence>
<feature type="compositionally biased region" description="Low complexity" evidence="24">
    <location>
        <begin position="681"/>
        <end position="696"/>
    </location>
</feature>
<evidence type="ECO:0000259" key="25">
    <source>
        <dbReference type="PROSITE" id="PS50016"/>
    </source>
</evidence>
<evidence type="ECO:0000313" key="30">
    <source>
        <dbReference type="EMBL" id="NXT85967.1"/>
    </source>
</evidence>
<dbReference type="SMART" id="SM00249">
    <property type="entry name" value="PHD"/>
    <property type="match status" value="5"/>
</dbReference>
<dbReference type="Pfam" id="PF23011">
    <property type="entry name" value="PHD-1st_NSD"/>
    <property type="match status" value="1"/>
</dbReference>
<evidence type="ECO:0000259" key="29">
    <source>
        <dbReference type="PROSITE" id="PS51215"/>
    </source>
</evidence>
<feature type="domain" description="PHD-type" evidence="25">
    <location>
        <begin position="1419"/>
        <end position="1463"/>
    </location>
</feature>
<dbReference type="SMART" id="SM00508">
    <property type="entry name" value="PostSET"/>
    <property type="match status" value="1"/>
</dbReference>
<dbReference type="EC" id="2.1.1.357" evidence="20"/>
<dbReference type="GO" id="GO:0003712">
    <property type="term" value="F:transcription coregulator activity"/>
    <property type="evidence" value="ECO:0007669"/>
    <property type="project" value="UniProtKB-ARBA"/>
</dbReference>
<accession>A0A7L3G0Z9</accession>
<evidence type="ECO:0000256" key="10">
    <source>
        <dbReference type="ARBA" id="ARBA00022723"/>
    </source>
</evidence>
<feature type="domain" description="PWWP" evidence="27">
    <location>
        <begin position="17"/>
        <end position="82"/>
    </location>
</feature>
<dbReference type="GO" id="GO:0008270">
    <property type="term" value="F:zinc ion binding"/>
    <property type="evidence" value="ECO:0007669"/>
    <property type="project" value="UniProtKB-KW"/>
</dbReference>